<proteinExistence type="predicted"/>
<reference evidence="1" key="1">
    <citation type="journal article" date="2021" name="Proc. Natl. Acad. Sci. U.S.A.">
        <title>A Catalog of Tens of Thousands of Viruses from Human Metagenomes Reveals Hidden Associations with Chronic Diseases.</title>
        <authorList>
            <person name="Tisza M.J."/>
            <person name="Buck C.B."/>
        </authorList>
    </citation>
    <scope>NUCLEOTIDE SEQUENCE</scope>
    <source>
        <strain evidence="1">CtUoe7</strain>
    </source>
</reference>
<dbReference type="EMBL" id="BK015065">
    <property type="protein sequence ID" value="DAD89600.1"/>
    <property type="molecule type" value="Genomic_DNA"/>
</dbReference>
<organism evidence="1">
    <name type="scientific">Siphoviridae sp. ctUoe7</name>
    <dbReference type="NCBI Taxonomy" id="2826355"/>
    <lineage>
        <taxon>Viruses</taxon>
        <taxon>Duplodnaviria</taxon>
        <taxon>Heunggongvirae</taxon>
        <taxon>Uroviricota</taxon>
        <taxon>Caudoviricetes</taxon>
    </lineage>
</organism>
<accession>A0A8S5N5I9</accession>
<protein>
    <submittedName>
        <fullName evidence="1">Uncharacterized protein</fullName>
    </submittedName>
</protein>
<name>A0A8S5N5I9_9CAUD</name>
<sequence length="65" mass="7683">MSWKEWKHDLDEANKAYDSGRIEREVYETRIKYALCMIYEGGNVEMAEGIAKAHGYDMEKLLEEH</sequence>
<evidence type="ECO:0000313" key="1">
    <source>
        <dbReference type="EMBL" id="DAD89600.1"/>
    </source>
</evidence>